<evidence type="ECO:0000256" key="11">
    <source>
        <dbReference type="ARBA" id="ARBA00023273"/>
    </source>
</evidence>
<dbReference type="PANTHER" id="PTHR11588">
    <property type="entry name" value="TUBULIN"/>
    <property type="match status" value="1"/>
</dbReference>
<keyword evidence="11" id="KW-0966">Cell projection</keyword>
<dbReference type="GO" id="GO:0007017">
    <property type="term" value="P:microtubule-based process"/>
    <property type="evidence" value="ECO:0007669"/>
    <property type="project" value="InterPro"/>
</dbReference>
<dbReference type="GO" id="GO:0005525">
    <property type="term" value="F:GTP binding"/>
    <property type="evidence" value="ECO:0007669"/>
    <property type="project" value="UniProtKB-UniRule"/>
</dbReference>
<evidence type="ECO:0000256" key="13">
    <source>
        <dbReference type="ARBA" id="ARBA00046149"/>
    </source>
</evidence>
<dbReference type="Gene3D" id="1.10.287.600">
    <property type="entry name" value="Helix hairpin bin"/>
    <property type="match status" value="1"/>
</dbReference>
<dbReference type="PRINTS" id="PR01224">
    <property type="entry name" value="DELTATUBULIN"/>
</dbReference>
<dbReference type="GO" id="GO:0005634">
    <property type="term" value="C:nucleus"/>
    <property type="evidence" value="ECO:0007669"/>
    <property type="project" value="UniProtKB-SubCell"/>
</dbReference>
<dbReference type="GO" id="GO:0005874">
    <property type="term" value="C:microtubule"/>
    <property type="evidence" value="ECO:0007669"/>
    <property type="project" value="UniProtKB-KW"/>
</dbReference>
<reference evidence="16" key="1">
    <citation type="journal article" date="2019" name="bioRxiv">
        <title>The Genome of the Zebra Mussel, Dreissena polymorpha: A Resource for Invasive Species Research.</title>
        <authorList>
            <person name="McCartney M.A."/>
            <person name="Auch B."/>
            <person name="Kono T."/>
            <person name="Mallez S."/>
            <person name="Zhang Y."/>
            <person name="Obille A."/>
            <person name="Becker A."/>
            <person name="Abrahante J.E."/>
            <person name="Garbe J."/>
            <person name="Badalamenti J.P."/>
            <person name="Herman A."/>
            <person name="Mangelson H."/>
            <person name="Liachko I."/>
            <person name="Sullivan S."/>
            <person name="Sone E.D."/>
            <person name="Koren S."/>
            <person name="Silverstein K.A.T."/>
            <person name="Beckman K.B."/>
            <person name="Gohl D.M."/>
        </authorList>
    </citation>
    <scope>NUCLEOTIDE SEQUENCE</scope>
    <source>
        <strain evidence="16">Duluth1</strain>
        <tissue evidence="16">Whole animal</tissue>
    </source>
</reference>
<dbReference type="InterPro" id="IPR017975">
    <property type="entry name" value="Tubulin_CS"/>
</dbReference>
<dbReference type="InterPro" id="IPR003008">
    <property type="entry name" value="Tubulin_FtsZ_GTPase"/>
</dbReference>
<dbReference type="PROSITE" id="PS00227">
    <property type="entry name" value="TUBULIN"/>
    <property type="match status" value="1"/>
</dbReference>
<evidence type="ECO:0000256" key="14">
    <source>
        <dbReference type="RuleBase" id="RU000352"/>
    </source>
</evidence>
<dbReference type="InterPro" id="IPR000217">
    <property type="entry name" value="Tubulin"/>
</dbReference>
<dbReference type="GO" id="GO:0005929">
    <property type="term" value="C:cilium"/>
    <property type="evidence" value="ECO:0007669"/>
    <property type="project" value="UniProtKB-SubCell"/>
</dbReference>
<evidence type="ECO:0000256" key="4">
    <source>
        <dbReference type="ARBA" id="ARBA00009636"/>
    </source>
</evidence>
<comment type="function">
    <text evidence="13">Acts as a positive regulator of hedgehog signaling and regulates ciliary function.</text>
</comment>
<dbReference type="OrthoDB" id="2588702at2759"/>
<dbReference type="SUPFAM" id="SSF52490">
    <property type="entry name" value="Tubulin nucleotide-binding domain-like"/>
    <property type="match status" value="1"/>
</dbReference>
<dbReference type="InterPro" id="IPR008280">
    <property type="entry name" value="Tub_FtsZ_C"/>
</dbReference>
<evidence type="ECO:0000256" key="10">
    <source>
        <dbReference type="ARBA" id="ARBA00023242"/>
    </source>
</evidence>
<name>A0A9D4EXI3_DREPO</name>
<dbReference type="GO" id="GO:0005814">
    <property type="term" value="C:centriole"/>
    <property type="evidence" value="ECO:0007669"/>
    <property type="project" value="UniProtKB-SubCell"/>
</dbReference>
<evidence type="ECO:0000313" key="16">
    <source>
        <dbReference type="EMBL" id="KAH3787469.1"/>
    </source>
</evidence>
<dbReference type="EMBL" id="JAIWYP010000008">
    <property type="protein sequence ID" value="KAH3787469.1"/>
    <property type="molecule type" value="Genomic_DNA"/>
</dbReference>
<gene>
    <name evidence="16" type="ORF">DPMN_165593</name>
</gene>
<dbReference type="SMART" id="SM00864">
    <property type="entry name" value="Tubulin"/>
    <property type="match status" value="1"/>
</dbReference>
<keyword evidence="8" id="KW-0970">Cilium biogenesis/degradation</keyword>
<accession>A0A9D4EXI3</accession>
<evidence type="ECO:0000256" key="9">
    <source>
        <dbReference type="ARBA" id="ARBA00023134"/>
    </source>
</evidence>
<sequence length="407" mass="45048">MSTVFVQIGQCGNQVGQALWKKIIKDEEVKNSYSFVDNEQRLRAVAVDSEPKVVRKITKGLPYLEQCVVSGKRGRGTNWALGYHGVQKLGDDHLLEITLEAVRKQVEKCDTFTGIVLLHSLSGGTGSGFGSRVAETLREEYPLAHLMSCAMAPHASGESPLQHFNSLLTLATLQRCTDCVVLTQNDDVLQRVQKQAKNESVSFANLNEAIASHLTGIFLPTDSIKTKSKFSLGMEPWEMMRSISPDPRCKFVQIAQYMNSKLSWNELLHKLSSTLRKYGKNGEAFASLGCICVARGDSTGGFHLHSGSLEPKIRQALNCVEWNPFPVDFWTAGSNGCGPRSSASLTIAANSSSVVEYIEGVIARAQVMYDAGAYLHWYWRHGATQDDFQNSFETLRTVVEDYKEAVR</sequence>
<reference evidence="16" key="2">
    <citation type="submission" date="2020-11" db="EMBL/GenBank/DDBJ databases">
        <authorList>
            <person name="McCartney M.A."/>
            <person name="Auch B."/>
            <person name="Kono T."/>
            <person name="Mallez S."/>
            <person name="Becker A."/>
            <person name="Gohl D.M."/>
            <person name="Silverstein K.A.T."/>
            <person name="Koren S."/>
            <person name="Bechman K.B."/>
            <person name="Herman A."/>
            <person name="Abrahante J.E."/>
            <person name="Garbe J."/>
        </authorList>
    </citation>
    <scope>NUCLEOTIDE SEQUENCE</scope>
    <source>
        <strain evidence="16">Duluth1</strain>
        <tissue evidence="16">Whole animal</tissue>
    </source>
</reference>
<dbReference type="InterPro" id="IPR036525">
    <property type="entry name" value="Tubulin/FtsZ_GTPase_sf"/>
</dbReference>
<evidence type="ECO:0000256" key="2">
    <source>
        <dbReference type="ARBA" id="ARBA00004123"/>
    </source>
</evidence>
<feature type="domain" description="Tubulin/FtsZ GTPase" evidence="15">
    <location>
        <begin position="30"/>
        <end position="228"/>
    </location>
</feature>
<comment type="subcellular location">
    <subcellularLocation>
        <location evidence="3">Cell projection</location>
        <location evidence="3">Cilium</location>
    </subcellularLocation>
    <subcellularLocation>
        <location evidence="1">Cytoplasm</location>
        <location evidence="1">Cytoskeleton</location>
        <location evidence="1">Microtubule organizing center</location>
        <location evidence="1">Centrosome</location>
        <location evidence="1">Centriole</location>
    </subcellularLocation>
    <subcellularLocation>
        <location evidence="2">Nucleus</location>
    </subcellularLocation>
</comment>
<organism evidence="16 17">
    <name type="scientific">Dreissena polymorpha</name>
    <name type="common">Zebra mussel</name>
    <name type="synonym">Mytilus polymorpha</name>
    <dbReference type="NCBI Taxonomy" id="45954"/>
    <lineage>
        <taxon>Eukaryota</taxon>
        <taxon>Metazoa</taxon>
        <taxon>Spiralia</taxon>
        <taxon>Lophotrochozoa</taxon>
        <taxon>Mollusca</taxon>
        <taxon>Bivalvia</taxon>
        <taxon>Autobranchia</taxon>
        <taxon>Heteroconchia</taxon>
        <taxon>Euheterodonta</taxon>
        <taxon>Imparidentia</taxon>
        <taxon>Neoheterodontei</taxon>
        <taxon>Myida</taxon>
        <taxon>Dreissenoidea</taxon>
        <taxon>Dreissenidae</taxon>
        <taxon>Dreissena</taxon>
    </lineage>
</organism>
<protein>
    <recommendedName>
        <fullName evidence="5">Tubulin delta chain</fullName>
    </recommendedName>
    <alternativeName>
        <fullName evidence="12">Delta-tubulin</fullName>
    </alternativeName>
</protein>
<evidence type="ECO:0000256" key="12">
    <source>
        <dbReference type="ARBA" id="ARBA00030594"/>
    </source>
</evidence>
<dbReference type="CDD" id="cd02189">
    <property type="entry name" value="delta_zeta_tubulin-like"/>
    <property type="match status" value="1"/>
</dbReference>
<keyword evidence="7 14" id="KW-0547">Nucleotide-binding</keyword>
<evidence type="ECO:0000256" key="6">
    <source>
        <dbReference type="ARBA" id="ARBA00022701"/>
    </source>
</evidence>
<evidence type="ECO:0000256" key="3">
    <source>
        <dbReference type="ARBA" id="ARBA00004138"/>
    </source>
</evidence>
<proteinExistence type="inferred from homology"/>
<dbReference type="GO" id="GO:0005200">
    <property type="term" value="F:structural constituent of cytoskeleton"/>
    <property type="evidence" value="ECO:0007669"/>
    <property type="project" value="InterPro"/>
</dbReference>
<evidence type="ECO:0000256" key="8">
    <source>
        <dbReference type="ARBA" id="ARBA00022794"/>
    </source>
</evidence>
<keyword evidence="6 14" id="KW-0493">Microtubule</keyword>
<dbReference type="Pfam" id="PF00091">
    <property type="entry name" value="Tubulin"/>
    <property type="match status" value="1"/>
</dbReference>
<dbReference type="InterPro" id="IPR023123">
    <property type="entry name" value="Tubulin_C"/>
</dbReference>
<dbReference type="Proteomes" id="UP000828390">
    <property type="component" value="Unassembled WGS sequence"/>
</dbReference>
<evidence type="ECO:0000256" key="7">
    <source>
        <dbReference type="ARBA" id="ARBA00022741"/>
    </source>
</evidence>
<evidence type="ECO:0000313" key="17">
    <source>
        <dbReference type="Proteomes" id="UP000828390"/>
    </source>
</evidence>
<dbReference type="InterPro" id="IPR002967">
    <property type="entry name" value="Delta_tubulin"/>
</dbReference>
<comment type="similarity">
    <text evidence="4 14">Belongs to the tubulin family.</text>
</comment>
<dbReference type="Gene3D" id="3.40.50.1440">
    <property type="entry name" value="Tubulin/FtsZ, GTPase domain"/>
    <property type="match status" value="1"/>
</dbReference>
<keyword evidence="17" id="KW-1185">Reference proteome</keyword>
<evidence type="ECO:0000256" key="1">
    <source>
        <dbReference type="ARBA" id="ARBA00004114"/>
    </source>
</evidence>
<dbReference type="GO" id="GO:0030030">
    <property type="term" value="P:cell projection organization"/>
    <property type="evidence" value="ECO:0007669"/>
    <property type="project" value="UniProtKB-KW"/>
</dbReference>
<comment type="caution">
    <text evidence="16">The sequence shown here is derived from an EMBL/GenBank/DDBJ whole genome shotgun (WGS) entry which is preliminary data.</text>
</comment>
<evidence type="ECO:0000259" key="15">
    <source>
        <dbReference type="SMART" id="SM00864"/>
    </source>
</evidence>
<keyword evidence="10" id="KW-0539">Nucleus</keyword>
<keyword evidence="9 14" id="KW-0342">GTP-binding</keyword>
<evidence type="ECO:0000256" key="5">
    <source>
        <dbReference type="ARBA" id="ARBA00014184"/>
    </source>
</evidence>
<dbReference type="PRINTS" id="PR01161">
    <property type="entry name" value="TUBULIN"/>
</dbReference>
<dbReference type="AlphaFoldDB" id="A0A9D4EXI3"/>
<dbReference type="SUPFAM" id="SSF55307">
    <property type="entry name" value="Tubulin C-terminal domain-like"/>
    <property type="match status" value="1"/>
</dbReference>